<sequence>MDPAAVLDAWRAQGGHRRDPVRFRFIEALAKRAAAHEGDARRILDERLAALLAAYREKIEEARCVDGASAVPDTSTKHAARPPRGPLAELVEHMARQAPPQGDDGAAADEAAPATPELKTLRYFRSTWSRLSADRRLTQSLAKVPENAGPLNSHHLVHRSLMLMHELSPEYLNRFMSYVDTLLWVDQLNASNGPAAAANAPRAEGQKKTTRSKPG</sequence>
<dbReference type="OrthoDB" id="6025757at2"/>
<dbReference type="KEGG" id="vap:Vapar_3238"/>
<feature type="compositionally biased region" description="Low complexity" evidence="1">
    <location>
        <begin position="193"/>
        <end position="203"/>
    </location>
</feature>
<dbReference type="eggNOG" id="ENOG5031XRK">
    <property type="taxonomic scope" value="Bacteria"/>
</dbReference>
<accession>C5CR11</accession>
<name>C5CR11_VARPS</name>
<evidence type="ECO:0000256" key="1">
    <source>
        <dbReference type="SAM" id="MobiDB-lite"/>
    </source>
</evidence>
<dbReference type="EMBL" id="CP001635">
    <property type="protein sequence ID" value="ACS19856.1"/>
    <property type="molecule type" value="Genomic_DNA"/>
</dbReference>
<organism evidence="2">
    <name type="scientific">Variovorax paradoxus (strain S110)</name>
    <dbReference type="NCBI Taxonomy" id="543728"/>
    <lineage>
        <taxon>Bacteria</taxon>
        <taxon>Pseudomonadati</taxon>
        <taxon>Pseudomonadota</taxon>
        <taxon>Betaproteobacteria</taxon>
        <taxon>Burkholderiales</taxon>
        <taxon>Comamonadaceae</taxon>
        <taxon>Variovorax</taxon>
    </lineage>
</organism>
<dbReference type="STRING" id="543728.Vapar_3238"/>
<dbReference type="Pfam" id="PF11445">
    <property type="entry name" value="DUF2894"/>
    <property type="match status" value="1"/>
</dbReference>
<dbReference type="InterPro" id="IPR021549">
    <property type="entry name" value="DUF2894"/>
</dbReference>
<evidence type="ECO:0008006" key="3">
    <source>
        <dbReference type="Google" id="ProtNLM"/>
    </source>
</evidence>
<reference evidence="2" key="1">
    <citation type="submission" date="2009-06" db="EMBL/GenBank/DDBJ databases">
        <title>Complete sequence of chromosome 1 of Variovorax paradoxus S110.</title>
        <authorList>
            <consortium name="US DOE Joint Genome Institute"/>
            <person name="Lucas S."/>
            <person name="Copeland A."/>
            <person name="Lapidus A."/>
            <person name="Glavina del Rio T."/>
            <person name="Tice H."/>
            <person name="Bruce D."/>
            <person name="Goodwin L."/>
            <person name="Pitluck S."/>
            <person name="Chertkov O."/>
            <person name="Brettin T."/>
            <person name="Detter J.C."/>
            <person name="Han C."/>
            <person name="Larimer F."/>
            <person name="Land M."/>
            <person name="Hauser L."/>
            <person name="Kyrpides N."/>
            <person name="Ovchinnikova G."/>
            <person name="Orwin P."/>
            <person name="Leadbetter J.R."/>
            <person name="Spain J.C."/>
            <person name="Han J.I."/>
        </authorList>
    </citation>
    <scope>NUCLEOTIDE SEQUENCE</scope>
    <source>
        <strain evidence="2">S110</strain>
    </source>
</reference>
<dbReference type="AlphaFoldDB" id="C5CR11"/>
<protein>
    <recommendedName>
        <fullName evidence="3">DUF2894 domain-containing protein</fullName>
    </recommendedName>
</protein>
<dbReference type="HOGENOM" id="CLU_082347_0_0_4"/>
<feature type="region of interest" description="Disordered" evidence="1">
    <location>
        <begin position="193"/>
        <end position="215"/>
    </location>
</feature>
<evidence type="ECO:0000313" key="2">
    <source>
        <dbReference type="EMBL" id="ACS19856.1"/>
    </source>
</evidence>
<gene>
    <name evidence="2" type="ordered locus">Vapar_3238</name>
</gene>
<proteinExistence type="predicted"/>